<organism evidence="1 2">
    <name type="scientific">Micromonospora craniellae</name>
    <dbReference type="NCBI Taxonomy" id="2294034"/>
    <lineage>
        <taxon>Bacteria</taxon>
        <taxon>Bacillati</taxon>
        <taxon>Actinomycetota</taxon>
        <taxon>Actinomycetes</taxon>
        <taxon>Micromonosporales</taxon>
        <taxon>Micromonosporaceae</taxon>
        <taxon>Micromonospora</taxon>
    </lineage>
</organism>
<reference evidence="1 2" key="1">
    <citation type="submission" date="2018-08" db="EMBL/GenBank/DDBJ databases">
        <title>Verrucosispora craniellae sp. nov., isolated from a marine sponge in the South China Sea.</title>
        <authorList>
            <person name="Li L."/>
            <person name="Lin H.W."/>
        </authorList>
    </citation>
    <scope>NUCLEOTIDE SEQUENCE [LARGE SCALE GENOMIC DNA]</scope>
    <source>
        <strain evidence="1 2">LHW63014</strain>
    </source>
</reference>
<protein>
    <recommendedName>
        <fullName evidence="3">Apea-like HEPN domain-containing protein</fullName>
    </recommendedName>
</protein>
<evidence type="ECO:0000313" key="1">
    <source>
        <dbReference type="EMBL" id="RFS44400.1"/>
    </source>
</evidence>
<sequence>MHGAHYLTPAGASRRETARHLNHLYGVRSALVHGGKQFPTAEEMGKTRALAYDLCRHGLLRAVHDGFPSVTDFNSMILGESGG</sequence>
<gene>
    <name evidence="1" type="ORF">D0Q02_22175</name>
</gene>
<evidence type="ECO:0000313" key="2">
    <source>
        <dbReference type="Proteomes" id="UP000262621"/>
    </source>
</evidence>
<name>A0A372FV52_9ACTN</name>
<dbReference type="AlphaFoldDB" id="A0A372FV52"/>
<dbReference type="OrthoDB" id="5141140at2"/>
<keyword evidence="2" id="KW-1185">Reference proteome</keyword>
<accession>A0A372FV52</accession>
<evidence type="ECO:0008006" key="3">
    <source>
        <dbReference type="Google" id="ProtNLM"/>
    </source>
</evidence>
<dbReference type="RefSeq" id="WP_117229952.1">
    <property type="nucleotide sequence ID" value="NZ_CP061725.1"/>
</dbReference>
<comment type="caution">
    <text evidence="1">The sequence shown here is derived from an EMBL/GenBank/DDBJ whole genome shotgun (WGS) entry which is preliminary data.</text>
</comment>
<dbReference type="Proteomes" id="UP000262621">
    <property type="component" value="Unassembled WGS sequence"/>
</dbReference>
<proteinExistence type="predicted"/>
<dbReference type="EMBL" id="QVFU01000030">
    <property type="protein sequence ID" value="RFS44400.1"/>
    <property type="molecule type" value="Genomic_DNA"/>
</dbReference>